<protein>
    <submittedName>
        <fullName evidence="1">Uncharacterized protein</fullName>
    </submittedName>
</protein>
<reference evidence="1" key="1">
    <citation type="submission" date="2023-04" db="EMBL/GenBank/DDBJ databases">
        <title>A chromosome-level genome assembly of the parasitoid wasp Eretmocerus hayati.</title>
        <authorList>
            <person name="Zhong Y."/>
            <person name="Liu S."/>
            <person name="Liu Y."/>
        </authorList>
    </citation>
    <scope>NUCLEOTIDE SEQUENCE</scope>
    <source>
        <strain evidence="1">ZJU_SS_LIU_2023</strain>
    </source>
</reference>
<gene>
    <name evidence="1" type="ORF">QAD02_012100</name>
</gene>
<accession>A0ACC2NYQ1</accession>
<comment type="caution">
    <text evidence="1">The sequence shown here is derived from an EMBL/GenBank/DDBJ whole genome shotgun (WGS) entry which is preliminary data.</text>
</comment>
<evidence type="ECO:0000313" key="1">
    <source>
        <dbReference type="EMBL" id="KAJ8676313.1"/>
    </source>
</evidence>
<keyword evidence="2" id="KW-1185">Reference proteome</keyword>
<sequence length="188" mass="20953">MKDTSKYLARGCFSSRFITSPCSDNFSVSPAPRGPGQVFGSQRRGRGKGRRKDLPTCRPGDQPGESDDKSSDDGLLLDEDRIDTMDLNGERFEAVLSALKYKILVIQGPPETGKSKTCVKMKQNLIIQNGQIKVLVCASSNVVVDVLTERIHKTGLNIIRLFPERYKPELRFAKLGLAEKTFENYEDP</sequence>
<organism evidence="1 2">
    <name type="scientific">Eretmocerus hayati</name>
    <dbReference type="NCBI Taxonomy" id="131215"/>
    <lineage>
        <taxon>Eukaryota</taxon>
        <taxon>Metazoa</taxon>
        <taxon>Ecdysozoa</taxon>
        <taxon>Arthropoda</taxon>
        <taxon>Hexapoda</taxon>
        <taxon>Insecta</taxon>
        <taxon>Pterygota</taxon>
        <taxon>Neoptera</taxon>
        <taxon>Endopterygota</taxon>
        <taxon>Hymenoptera</taxon>
        <taxon>Apocrita</taxon>
        <taxon>Proctotrupomorpha</taxon>
        <taxon>Chalcidoidea</taxon>
        <taxon>Aphelinidae</taxon>
        <taxon>Aphelininae</taxon>
        <taxon>Eretmocerus</taxon>
    </lineage>
</organism>
<proteinExistence type="predicted"/>
<dbReference type="Proteomes" id="UP001239111">
    <property type="component" value="Chromosome 2"/>
</dbReference>
<name>A0ACC2NYQ1_9HYME</name>
<dbReference type="EMBL" id="CM056742">
    <property type="protein sequence ID" value="KAJ8676313.1"/>
    <property type="molecule type" value="Genomic_DNA"/>
</dbReference>
<evidence type="ECO:0000313" key="2">
    <source>
        <dbReference type="Proteomes" id="UP001239111"/>
    </source>
</evidence>